<comment type="caution">
    <text evidence="2">The sequence shown here is derived from an EMBL/GenBank/DDBJ whole genome shotgun (WGS) entry which is preliminary data.</text>
</comment>
<dbReference type="PANTHER" id="PTHR43685:SF2">
    <property type="entry name" value="GLYCOSYLTRANSFERASE 2-LIKE DOMAIN-CONTAINING PROTEIN"/>
    <property type="match status" value="1"/>
</dbReference>
<dbReference type="PANTHER" id="PTHR43685">
    <property type="entry name" value="GLYCOSYLTRANSFERASE"/>
    <property type="match status" value="1"/>
</dbReference>
<gene>
    <name evidence="2" type="ORF">ACFO8M_07085</name>
</gene>
<dbReference type="Gene3D" id="3.90.550.10">
    <property type="entry name" value="Spore Coat Polysaccharide Biosynthesis Protein SpsA, Chain A"/>
    <property type="match status" value="1"/>
</dbReference>
<dbReference type="SUPFAM" id="SSF53448">
    <property type="entry name" value="Nucleotide-diphospho-sugar transferases"/>
    <property type="match status" value="1"/>
</dbReference>
<reference evidence="3" key="1">
    <citation type="journal article" date="2019" name="Int. J. Syst. Evol. Microbiol.">
        <title>The Global Catalogue of Microorganisms (GCM) 10K type strain sequencing project: providing services to taxonomists for standard genome sequencing and annotation.</title>
        <authorList>
            <consortium name="The Broad Institute Genomics Platform"/>
            <consortium name="The Broad Institute Genome Sequencing Center for Infectious Disease"/>
            <person name="Wu L."/>
            <person name="Ma J."/>
        </authorList>
    </citation>
    <scope>NUCLEOTIDE SEQUENCE [LARGE SCALE GENOMIC DNA]</scope>
    <source>
        <strain evidence="3">CGMCC 4.7396</strain>
    </source>
</reference>
<feature type="domain" description="Glycosyltransferase 2-like" evidence="1">
    <location>
        <begin position="153"/>
        <end position="255"/>
    </location>
</feature>
<dbReference type="InterPro" id="IPR050834">
    <property type="entry name" value="Glycosyltransf_2"/>
</dbReference>
<protein>
    <submittedName>
        <fullName evidence="2">Glycosyltransferase</fullName>
        <ecNumber evidence="2">2.4.-.-</ecNumber>
    </submittedName>
</protein>
<dbReference type="GO" id="GO:0016757">
    <property type="term" value="F:glycosyltransferase activity"/>
    <property type="evidence" value="ECO:0007669"/>
    <property type="project" value="UniProtKB-KW"/>
</dbReference>
<dbReference type="EC" id="2.4.-.-" evidence="2"/>
<proteinExistence type="predicted"/>
<name>A0ABV7PY55_9ACTN</name>
<organism evidence="2 3">
    <name type="scientific">Glycomyces rhizosphaerae</name>
    <dbReference type="NCBI Taxonomy" id="2054422"/>
    <lineage>
        <taxon>Bacteria</taxon>
        <taxon>Bacillati</taxon>
        <taxon>Actinomycetota</taxon>
        <taxon>Actinomycetes</taxon>
        <taxon>Glycomycetales</taxon>
        <taxon>Glycomycetaceae</taxon>
        <taxon>Glycomyces</taxon>
    </lineage>
</organism>
<dbReference type="CDD" id="cd00761">
    <property type="entry name" value="Glyco_tranf_GTA_type"/>
    <property type="match status" value="1"/>
</dbReference>
<dbReference type="RefSeq" id="WP_387972520.1">
    <property type="nucleotide sequence ID" value="NZ_JBHRWO010000007.1"/>
</dbReference>
<keyword evidence="2" id="KW-0808">Transferase</keyword>
<dbReference type="Pfam" id="PF00535">
    <property type="entry name" value="Glycos_transf_2"/>
    <property type="match status" value="1"/>
</dbReference>
<dbReference type="InterPro" id="IPR029044">
    <property type="entry name" value="Nucleotide-diphossugar_trans"/>
</dbReference>
<dbReference type="InterPro" id="IPR001173">
    <property type="entry name" value="Glyco_trans_2-like"/>
</dbReference>
<keyword evidence="2" id="KW-0328">Glycosyltransferase</keyword>
<keyword evidence="3" id="KW-1185">Reference proteome</keyword>
<evidence type="ECO:0000259" key="1">
    <source>
        <dbReference type="Pfam" id="PF00535"/>
    </source>
</evidence>
<dbReference type="EMBL" id="JBHRWO010000007">
    <property type="protein sequence ID" value="MFC3492244.1"/>
    <property type="molecule type" value="Genomic_DNA"/>
</dbReference>
<sequence length="384" mass="42102">MNPSGFGAFAPDRGLARLAHDGLEWSITDEFAAVRTVDPAVGVETADLPEFRRHAGLEIDWASHSGDEAFLRFVAALAAAGVPLLSRGPVPAWAAPLGDDLVRQLDGARAERMADPLHRELHSVRLRRSALASRISASDRALPSITAMICTCRPEFVGSALAAMQRQRYPNLEVVLILHGLSRDLPEVRKALDESELPVTVREVSEDTVFGDALNLGVEAASGEYVTKVDDDDWYGPNHVVDLMNAAAYAEADVFGSFTEFVHLEHLDLTIYRPAGGGEKFTKFVAGGTITAKRQTLLDLKGFPSIPKGIDVGLFERVRDAGGRIYRTHGMEYVLSRRMVGHTWDVEVGYFLKSAERQWFKTPVADHVASDSLERCLTPQKGLR</sequence>
<accession>A0ABV7PY55</accession>
<dbReference type="Proteomes" id="UP001595712">
    <property type="component" value="Unassembled WGS sequence"/>
</dbReference>
<evidence type="ECO:0000313" key="2">
    <source>
        <dbReference type="EMBL" id="MFC3492244.1"/>
    </source>
</evidence>
<evidence type="ECO:0000313" key="3">
    <source>
        <dbReference type="Proteomes" id="UP001595712"/>
    </source>
</evidence>